<gene>
    <name evidence="1" type="ORF">DUNSADRAFT_16124</name>
</gene>
<organism evidence="1 2">
    <name type="scientific">Dunaliella salina</name>
    <name type="common">Green alga</name>
    <name type="synonym">Protococcus salinus</name>
    <dbReference type="NCBI Taxonomy" id="3046"/>
    <lineage>
        <taxon>Eukaryota</taxon>
        <taxon>Viridiplantae</taxon>
        <taxon>Chlorophyta</taxon>
        <taxon>core chlorophytes</taxon>
        <taxon>Chlorophyceae</taxon>
        <taxon>CS clade</taxon>
        <taxon>Chlamydomonadales</taxon>
        <taxon>Dunaliellaceae</taxon>
        <taxon>Dunaliella</taxon>
    </lineage>
</organism>
<dbReference type="Proteomes" id="UP000815325">
    <property type="component" value="Unassembled WGS sequence"/>
</dbReference>
<evidence type="ECO:0000313" key="2">
    <source>
        <dbReference type="Proteomes" id="UP000815325"/>
    </source>
</evidence>
<proteinExistence type="predicted"/>
<keyword evidence="2" id="KW-1185">Reference proteome</keyword>
<protein>
    <recommendedName>
        <fullName evidence="3">Encoded protein</fullName>
    </recommendedName>
</protein>
<dbReference type="EMBL" id="MU069508">
    <property type="protein sequence ID" value="KAF5840609.1"/>
    <property type="molecule type" value="Genomic_DNA"/>
</dbReference>
<evidence type="ECO:0000313" key="1">
    <source>
        <dbReference type="EMBL" id="KAF5840609.1"/>
    </source>
</evidence>
<reference evidence="1" key="1">
    <citation type="submission" date="2017-08" db="EMBL/GenBank/DDBJ databases">
        <authorList>
            <person name="Polle J.E."/>
            <person name="Barry K."/>
            <person name="Cushman J."/>
            <person name="Schmutz J."/>
            <person name="Tran D."/>
            <person name="Hathwaick L.T."/>
            <person name="Yim W.C."/>
            <person name="Jenkins J."/>
            <person name="Mckie-Krisberg Z.M."/>
            <person name="Prochnik S."/>
            <person name="Lindquist E."/>
            <person name="Dockter R.B."/>
            <person name="Adam C."/>
            <person name="Molina H."/>
            <person name="Bunkerborg J."/>
            <person name="Jin E."/>
            <person name="Buchheim M."/>
            <person name="Magnuson J."/>
        </authorList>
    </citation>
    <scope>NUCLEOTIDE SEQUENCE</scope>
    <source>
        <strain evidence="1">CCAP 19/18</strain>
    </source>
</reference>
<comment type="caution">
    <text evidence="1">The sequence shown here is derived from an EMBL/GenBank/DDBJ whole genome shotgun (WGS) entry which is preliminary data.</text>
</comment>
<name>A0ABQ7H182_DUNSA</name>
<sequence>MSTQSAKIKPHMYDKQGSWSSPCMPLQCDLKNIKHSFNPFRRHENRGFERKHTNTNNRCIRNPHDTILGATGSCRLTHKASSNEGLFLFQQHSLYLQAYANFTAREGITHHVARLSFLQAFPRNVQVNYNGNKALSCSVVLGGGVQRGPKHESLTAAGHWVSMPRGVIPSASNSCNICTMLAHDS</sequence>
<evidence type="ECO:0008006" key="3">
    <source>
        <dbReference type="Google" id="ProtNLM"/>
    </source>
</evidence>
<accession>A0ABQ7H182</accession>